<comment type="similarity">
    <text evidence="1 4">Belongs to the tektin family.</text>
</comment>
<proteinExistence type="inferred from homology"/>
<evidence type="ECO:0000256" key="1">
    <source>
        <dbReference type="ARBA" id="ARBA00007209"/>
    </source>
</evidence>
<evidence type="ECO:0000313" key="7">
    <source>
        <dbReference type="EMBL" id="KAK0404228.1"/>
    </source>
</evidence>
<dbReference type="GO" id="GO:0005634">
    <property type="term" value="C:nucleus"/>
    <property type="evidence" value="ECO:0007669"/>
    <property type="project" value="TreeGrafter"/>
</dbReference>
<comment type="subcellular location">
    <subcellularLocation>
        <location evidence="4">Cytoplasm</location>
        <location evidence="4">Cytoskeleton</location>
        <location evidence="4">Cilium axoneme</location>
    </subcellularLocation>
</comment>
<keyword evidence="6" id="KW-0732">Signal</keyword>
<comment type="caution">
    <text evidence="7">The sequence shown here is derived from an EMBL/GenBank/DDBJ whole genome shotgun (WGS) entry which is preliminary data.</text>
</comment>
<evidence type="ECO:0000256" key="4">
    <source>
        <dbReference type="RuleBase" id="RU367040"/>
    </source>
</evidence>
<dbReference type="GO" id="GO:0060294">
    <property type="term" value="P:cilium movement involved in cell motility"/>
    <property type="evidence" value="ECO:0007669"/>
    <property type="project" value="UniProtKB-UniRule"/>
</dbReference>
<organism evidence="7 8">
    <name type="scientific">Steinernema hermaphroditum</name>
    <dbReference type="NCBI Taxonomy" id="289476"/>
    <lineage>
        <taxon>Eukaryota</taxon>
        <taxon>Metazoa</taxon>
        <taxon>Ecdysozoa</taxon>
        <taxon>Nematoda</taxon>
        <taxon>Chromadorea</taxon>
        <taxon>Rhabditida</taxon>
        <taxon>Tylenchina</taxon>
        <taxon>Panagrolaimomorpha</taxon>
        <taxon>Strongyloidoidea</taxon>
        <taxon>Steinernematidae</taxon>
        <taxon>Steinernema</taxon>
    </lineage>
</organism>
<dbReference type="InterPro" id="IPR048256">
    <property type="entry name" value="Tektin-like"/>
</dbReference>
<keyword evidence="8" id="KW-1185">Reference proteome</keyword>
<feature type="coiled-coil region" evidence="5">
    <location>
        <begin position="441"/>
        <end position="482"/>
    </location>
</feature>
<evidence type="ECO:0000256" key="5">
    <source>
        <dbReference type="SAM" id="Coils"/>
    </source>
</evidence>
<dbReference type="PANTHER" id="PTHR19960:SF12">
    <property type="entry name" value="TEKTIN-4"/>
    <property type="match status" value="1"/>
</dbReference>
<feature type="signal peptide" evidence="6">
    <location>
        <begin position="1"/>
        <end position="17"/>
    </location>
</feature>
<name>A0AA39HE85_9BILA</name>
<keyword evidence="2" id="KW-0963">Cytoplasm</keyword>
<dbReference type="GO" id="GO:0005930">
    <property type="term" value="C:axoneme"/>
    <property type="evidence" value="ECO:0007669"/>
    <property type="project" value="UniProtKB-SubCell"/>
</dbReference>
<dbReference type="EMBL" id="JAUCMV010000004">
    <property type="protein sequence ID" value="KAK0404228.1"/>
    <property type="molecule type" value="Genomic_DNA"/>
</dbReference>
<dbReference type="GO" id="GO:0015630">
    <property type="term" value="C:microtubule cytoskeleton"/>
    <property type="evidence" value="ECO:0007669"/>
    <property type="project" value="UniProtKB-UniRule"/>
</dbReference>
<feature type="chain" id="PRO_5041371810" description="Tektin" evidence="6">
    <location>
        <begin position="18"/>
        <end position="515"/>
    </location>
</feature>
<dbReference type="GO" id="GO:0060271">
    <property type="term" value="P:cilium assembly"/>
    <property type="evidence" value="ECO:0007669"/>
    <property type="project" value="UniProtKB-UniRule"/>
</dbReference>
<dbReference type="InterPro" id="IPR000435">
    <property type="entry name" value="Tektins"/>
</dbReference>
<reference evidence="7" key="1">
    <citation type="submission" date="2023-06" db="EMBL/GenBank/DDBJ databases">
        <title>Genomic analysis of the entomopathogenic nematode Steinernema hermaphroditum.</title>
        <authorList>
            <person name="Schwarz E.M."/>
            <person name="Heppert J.K."/>
            <person name="Baniya A."/>
            <person name="Schwartz H.T."/>
            <person name="Tan C.-H."/>
            <person name="Antoshechkin I."/>
            <person name="Sternberg P.W."/>
            <person name="Goodrich-Blair H."/>
            <person name="Dillman A.R."/>
        </authorList>
    </citation>
    <scope>NUCLEOTIDE SEQUENCE</scope>
    <source>
        <strain evidence="7">PS9179</strain>
        <tissue evidence="7">Whole animal</tissue>
    </source>
</reference>
<sequence length="515" mass="58769">MSPILLASSLLGTHLMCHRVCVLESKAVRKSDFYRFLVGLRVDSIALLRDVPFPSMVPWFPSRALNHTPDCPSKPFGGSSDFRVDRKRASMPPTIAFPATPVTPLLLLLRLVSSFAMHANPQHDDPSEVLRLARLCVREANQKAARMQNQTTHQLVQRVKDLKYWSQEIERELQELKADNEELQRYYRRLAKCAQTTVAAGECNETCVGAQRKRIHVVESLNSRVDASLEKEKSAIGEAAKQIHDFKAIVERQLEVNTVAKNHLLRDFTLKQEAITVDHKSAAMGVDEKYRLETPEGRHLDVREGVPLQRMSELDEWIENTARNLNATAKARANSRKIVQKVVHSTREVAQMMRTEANTVEAALKDSLKTWQDWRDGLRAKLGAKEKEKKTADTAIGEIQMALRQRREPLEIALKRQSQRGLRPGIELCNDRAQHALQAELVNLKATVVTLEGQLEKARESRRKLEEDRGRLERKMHICEHNFAVDYEVLRRIRATYPQEIQSSGFLVVEKLNPK</sequence>
<dbReference type="AlphaFoldDB" id="A0AA39HE85"/>
<keyword evidence="3 5" id="KW-0175">Coiled coil</keyword>
<gene>
    <name evidence="7" type="ORF">QR680_017353</name>
</gene>
<feature type="coiled-coil region" evidence="5">
    <location>
        <begin position="166"/>
        <end position="193"/>
    </location>
</feature>
<keyword evidence="4" id="KW-0282">Flagellum</keyword>
<dbReference type="Pfam" id="PF03148">
    <property type="entry name" value="Tektin"/>
    <property type="match status" value="1"/>
</dbReference>
<evidence type="ECO:0000256" key="6">
    <source>
        <dbReference type="SAM" id="SignalP"/>
    </source>
</evidence>
<keyword evidence="4" id="KW-0969">Cilium</keyword>
<accession>A0AA39HE85</accession>
<keyword evidence="4" id="KW-0966">Cell projection</keyword>
<evidence type="ECO:0000256" key="3">
    <source>
        <dbReference type="ARBA" id="ARBA00023054"/>
    </source>
</evidence>
<dbReference type="PANTHER" id="PTHR19960">
    <property type="entry name" value="TEKTIN"/>
    <property type="match status" value="1"/>
</dbReference>
<dbReference type="Proteomes" id="UP001175271">
    <property type="component" value="Unassembled WGS sequence"/>
</dbReference>
<protein>
    <recommendedName>
        <fullName evidence="4">Tektin</fullName>
    </recommendedName>
</protein>
<evidence type="ECO:0000256" key="2">
    <source>
        <dbReference type="ARBA" id="ARBA00022490"/>
    </source>
</evidence>
<evidence type="ECO:0000313" key="8">
    <source>
        <dbReference type="Proteomes" id="UP001175271"/>
    </source>
</evidence>